<sequence>MAIFKPMSFIAAVGLVGLDSRHYRHVDAFAPRGRGVVAVSSTTPSLTSSLASTFRAANDIHRECSGPGLQSSRLTFLVDETEDATSGGGERVVATPPLFDPMNLGGDGWDSAVPSSRPGGTARRAAAVAAPVVPAFSALSLSFAVDPPPASARAAILSEGDFNPDTFRPVCAASDSFYRLLQSSTRAIVGDDNFSEYGPLIAGGLLRIRLELCVVESFFNEAVGPFVKQNGLNWILPLHETVETFLAGTIFALATTFILVGSTKLVQIIAFYGDLVLGGPCRLFGGFFFDRARGMPVTLDVSFFGFWKTRLVGPPLDSDESKNRGSEDKRTALVDFEKVRPADVPFLALSGAVKAVGEASKIFRELIEGLDLFVGRYLVLVASGYIIVKFIHFKVFPDFP</sequence>
<accession>A0ABD3N2V2</accession>
<protein>
    <submittedName>
        <fullName evidence="1">Uncharacterized protein</fullName>
    </submittedName>
</protein>
<reference evidence="1 2" key="1">
    <citation type="submission" date="2024-10" db="EMBL/GenBank/DDBJ databases">
        <title>Updated reference genomes for cyclostephanoid diatoms.</title>
        <authorList>
            <person name="Roberts W.R."/>
            <person name="Alverson A.J."/>
        </authorList>
    </citation>
    <scope>NUCLEOTIDE SEQUENCE [LARGE SCALE GENOMIC DNA]</scope>
    <source>
        <strain evidence="1 2">AJA276-08</strain>
    </source>
</reference>
<evidence type="ECO:0000313" key="1">
    <source>
        <dbReference type="EMBL" id="KAL3768877.1"/>
    </source>
</evidence>
<proteinExistence type="predicted"/>
<dbReference type="EMBL" id="JALLAZ020001670">
    <property type="protein sequence ID" value="KAL3768877.1"/>
    <property type="molecule type" value="Genomic_DNA"/>
</dbReference>
<keyword evidence="2" id="KW-1185">Reference proteome</keyword>
<gene>
    <name evidence="1" type="ORF">ACHAW5_003349</name>
</gene>
<dbReference type="Proteomes" id="UP001530315">
    <property type="component" value="Unassembled WGS sequence"/>
</dbReference>
<comment type="caution">
    <text evidence="1">The sequence shown here is derived from an EMBL/GenBank/DDBJ whole genome shotgun (WGS) entry which is preliminary data.</text>
</comment>
<name>A0ABD3N2V2_9STRA</name>
<evidence type="ECO:0000313" key="2">
    <source>
        <dbReference type="Proteomes" id="UP001530315"/>
    </source>
</evidence>
<dbReference type="AlphaFoldDB" id="A0ABD3N2V2"/>
<organism evidence="1 2">
    <name type="scientific">Stephanodiscus triporus</name>
    <dbReference type="NCBI Taxonomy" id="2934178"/>
    <lineage>
        <taxon>Eukaryota</taxon>
        <taxon>Sar</taxon>
        <taxon>Stramenopiles</taxon>
        <taxon>Ochrophyta</taxon>
        <taxon>Bacillariophyta</taxon>
        <taxon>Coscinodiscophyceae</taxon>
        <taxon>Thalassiosirophycidae</taxon>
        <taxon>Stephanodiscales</taxon>
        <taxon>Stephanodiscaceae</taxon>
        <taxon>Stephanodiscus</taxon>
    </lineage>
</organism>